<protein>
    <submittedName>
        <fullName evidence="2">Nucleoside hydrolase</fullName>
    </submittedName>
</protein>
<dbReference type="SMR" id="A0A291TBU6"/>
<proteinExistence type="predicted"/>
<dbReference type="Pfam" id="PF01156">
    <property type="entry name" value="IU_nuc_hydro"/>
    <property type="match status" value="1"/>
</dbReference>
<dbReference type="Gene3D" id="3.90.245.10">
    <property type="entry name" value="Ribonucleoside hydrolase-like"/>
    <property type="match status" value="1"/>
</dbReference>
<dbReference type="InterPro" id="IPR001910">
    <property type="entry name" value="Inosine/uridine_hydrolase_dom"/>
</dbReference>
<accession>A0A291TBU6</accession>
<dbReference type="GO" id="GO:0016799">
    <property type="term" value="F:hydrolase activity, hydrolyzing N-glycosyl compounds"/>
    <property type="evidence" value="ECO:0007669"/>
    <property type="project" value="InterPro"/>
</dbReference>
<gene>
    <name evidence="2" type="ORF">CRH10_10305</name>
</gene>
<dbReference type="InterPro" id="IPR052775">
    <property type="entry name" value="IUN_hydrolase"/>
</dbReference>
<evidence type="ECO:0000313" key="3">
    <source>
        <dbReference type="Proteomes" id="UP000223709"/>
    </source>
</evidence>
<dbReference type="RefSeq" id="WP_098924449.1">
    <property type="nucleotide sequence ID" value="NZ_CP023819.1"/>
</dbReference>
<feature type="domain" description="Inosine/uridine-preferring nucleoside hydrolase" evidence="1">
    <location>
        <begin position="5"/>
        <end position="305"/>
    </location>
</feature>
<dbReference type="AlphaFoldDB" id="A0A291TBU6"/>
<keyword evidence="2" id="KW-0378">Hydrolase</keyword>
<dbReference type="EMBL" id="CP023819">
    <property type="protein sequence ID" value="ATL90663.1"/>
    <property type="molecule type" value="Genomic_DNA"/>
</dbReference>
<evidence type="ECO:0000259" key="1">
    <source>
        <dbReference type="Pfam" id="PF01156"/>
    </source>
</evidence>
<dbReference type="Proteomes" id="UP000223709">
    <property type="component" value="Chromosome"/>
</dbReference>
<dbReference type="PANTHER" id="PTHR46190">
    <property type="entry name" value="SI:CH211-201H21.5-RELATED"/>
    <property type="match status" value="1"/>
</dbReference>
<reference evidence="2 3" key="1">
    <citation type="submission" date="2017-10" db="EMBL/GenBank/DDBJ databases">
        <title>Complete Genome Sequence of Faecalibacterium prausnitzii isolated from the gut of healthy adult Indian.</title>
        <authorList>
            <person name="Bag S."/>
            <person name="Ghosh T.S."/>
            <person name="Das B."/>
        </authorList>
    </citation>
    <scope>NUCLEOTIDE SEQUENCE [LARGE SCALE GENOMIC DNA]</scope>
    <source>
        <strain evidence="2 3">Indica</strain>
    </source>
</reference>
<evidence type="ECO:0000313" key="2">
    <source>
        <dbReference type="EMBL" id="ATL90663.1"/>
    </source>
</evidence>
<sequence length="320" mass="35301">MRRFIVDTDTASDDAAALMIAALSEEIDLLGVTIVAGNVGLKQATDNALMTLEVCGSDAPVYLGAKRPLFRERHETISVHGKDGMGDCDIIHPKRSPEEKRAVEFILEQVERYPNEVELVVLGPATNIALAILTDREIMSKVKHIWSMGTPGFGFGNATPVSEFNVFIDAEAYALMLDLEIPVTIAGFDLCAGNIGLDRYELSYLAHGSKPAQFLEQATSKLLQFNLDTRGVHMVDLPDAIAMAAAVWPEFVQDKVACHCHCCTEPGHAYGQVIFYQKGRTYEAMPEISRFNAQVIKKVDEKLFTERFMDLLMEEGGKEA</sequence>
<dbReference type="PANTHER" id="PTHR46190:SF1">
    <property type="entry name" value="SI:CH211-201H21.5"/>
    <property type="match status" value="1"/>
</dbReference>
<name>A0A291TBU6_9FIRM</name>
<dbReference type="SUPFAM" id="SSF53590">
    <property type="entry name" value="Nucleoside hydrolase"/>
    <property type="match status" value="1"/>
</dbReference>
<organism evidence="2 3">
    <name type="scientific">Faecalibacterium prausnitzii</name>
    <dbReference type="NCBI Taxonomy" id="853"/>
    <lineage>
        <taxon>Bacteria</taxon>
        <taxon>Bacillati</taxon>
        <taxon>Bacillota</taxon>
        <taxon>Clostridia</taxon>
        <taxon>Eubacteriales</taxon>
        <taxon>Oscillospiraceae</taxon>
        <taxon>Faecalibacterium</taxon>
    </lineage>
</organism>
<dbReference type="InterPro" id="IPR036452">
    <property type="entry name" value="Ribo_hydro-like"/>
</dbReference>